<dbReference type="Proteomes" id="UP001303473">
    <property type="component" value="Unassembled WGS sequence"/>
</dbReference>
<keyword evidence="2" id="KW-1185">Reference proteome</keyword>
<evidence type="ECO:0000313" key="1">
    <source>
        <dbReference type="EMBL" id="KAK3936695.1"/>
    </source>
</evidence>
<evidence type="ECO:0000313" key="2">
    <source>
        <dbReference type="Proteomes" id="UP001303473"/>
    </source>
</evidence>
<accession>A0AAN6S175</accession>
<comment type="caution">
    <text evidence="1">The sequence shown here is derived from an EMBL/GenBank/DDBJ whole genome shotgun (WGS) entry which is preliminary data.</text>
</comment>
<protein>
    <submittedName>
        <fullName evidence="1">Uncharacterized protein</fullName>
    </submittedName>
</protein>
<reference evidence="2" key="1">
    <citation type="journal article" date="2023" name="Mol. Phylogenet. Evol.">
        <title>Genome-scale phylogeny and comparative genomics of the fungal order Sordariales.</title>
        <authorList>
            <person name="Hensen N."/>
            <person name="Bonometti L."/>
            <person name="Westerberg I."/>
            <person name="Brannstrom I.O."/>
            <person name="Guillou S."/>
            <person name="Cros-Aarteil S."/>
            <person name="Calhoun S."/>
            <person name="Haridas S."/>
            <person name="Kuo A."/>
            <person name="Mondo S."/>
            <person name="Pangilinan J."/>
            <person name="Riley R."/>
            <person name="LaButti K."/>
            <person name="Andreopoulos B."/>
            <person name="Lipzen A."/>
            <person name="Chen C."/>
            <person name="Yan M."/>
            <person name="Daum C."/>
            <person name="Ng V."/>
            <person name="Clum A."/>
            <person name="Steindorff A."/>
            <person name="Ohm R.A."/>
            <person name="Martin F."/>
            <person name="Silar P."/>
            <person name="Natvig D.O."/>
            <person name="Lalanne C."/>
            <person name="Gautier V."/>
            <person name="Ament-Velasquez S.L."/>
            <person name="Kruys A."/>
            <person name="Hutchinson M.I."/>
            <person name="Powell A.J."/>
            <person name="Barry K."/>
            <person name="Miller A.N."/>
            <person name="Grigoriev I.V."/>
            <person name="Debuchy R."/>
            <person name="Gladieux P."/>
            <person name="Hiltunen Thoren M."/>
            <person name="Johannesson H."/>
        </authorList>
    </citation>
    <scope>NUCLEOTIDE SEQUENCE [LARGE SCALE GENOMIC DNA]</scope>
    <source>
        <strain evidence="2">CBS 340.73</strain>
    </source>
</reference>
<name>A0AAN6S175_9PEZI</name>
<organism evidence="1 2">
    <name type="scientific">Diplogelasinospora grovesii</name>
    <dbReference type="NCBI Taxonomy" id="303347"/>
    <lineage>
        <taxon>Eukaryota</taxon>
        <taxon>Fungi</taxon>
        <taxon>Dikarya</taxon>
        <taxon>Ascomycota</taxon>
        <taxon>Pezizomycotina</taxon>
        <taxon>Sordariomycetes</taxon>
        <taxon>Sordariomycetidae</taxon>
        <taxon>Sordariales</taxon>
        <taxon>Diplogelasinosporaceae</taxon>
        <taxon>Diplogelasinospora</taxon>
    </lineage>
</organism>
<dbReference type="AlphaFoldDB" id="A0AAN6S175"/>
<gene>
    <name evidence="1" type="ORF">QBC46DRAFT_345340</name>
</gene>
<proteinExistence type="predicted"/>
<sequence>MEALNTSTIPKPTPARNSYEDLVQYLIEANYAADPDEEAEALAEALQPGEFEVRTFLNSIITASAAATEAASRATSPPRKNKRVRFSKDLEDIRQTETQYDRSDCDFVPTRETHKSNDLPRGGKLLSWLQSSKARKAYQCPEWGMCCPSNGRQFEILQMPTSASNFQWYADLLGLDKVVKSWVVQIAKDLPLTSDTNRSSESESSPLSTNEKIQRSMINLSYQLWMLQSESRNFLRRVNSIDLGLAPRMRSALDNLLGTIGRISALLAVLQRDDVTEQNRDVARQNIETVEVQILCEDDNKLRELGEHFNTALIGVYDAVGSDVRERVLDIKEAVGILKLLLSLDNPSHADDNAGAIICLGKLDILDKILDQIPENLELETGILNTLVGDIKRFEEVARPWSASLYVQNGDRVTMDLRNLQEYVEATLVVQCTVQDICKTQEQWGEIGRALLFAYHQDRAEEV</sequence>
<dbReference type="EMBL" id="MU853875">
    <property type="protein sequence ID" value="KAK3936695.1"/>
    <property type="molecule type" value="Genomic_DNA"/>
</dbReference>